<protein>
    <submittedName>
        <fullName evidence="1">Uncharacterized protein</fullName>
    </submittedName>
</protein>
<evidence type="ECO:0000313" key="2">
    <source>
        <dbReference type="Proteomes" id="UP000218238"/>
    </source>
</evidence>
<evidence type="ECO:0000313" key="1">
    <source>
        <dbReference type="EMBL" id="PAX52247.1"/>
    </source>
</evidence>
<dbReference type="OrthoDB" id="512624at2"/>
<accession>A0A2A2TEM3</accession>
<sequence>MGRLYILATSDRELLNLGIEKEWFLAHASADALVCGHINHEGDWSLSSYRSLEPSLTYTTQNQIFDQVFSPEYVWEISYLREETTLNIFQTMKDSDDSNSNKDSDSDVPNEKYVTKIVEELYITSANIDALRDLILRSSVEELFVLEPEQEIEIHSNQIVDEQQEINLT</sequence>
<comment type="caution">
    <text evidence="1">The sequence shown here is derived from an EMBL/GenBank/DDBJ whole genome shotgun (WGS) entry which is preliminary data.</text>
</comment>
<gene>
    <name evidence="1" type="ORF">CK510_20380</name>
</gene>
<keyword evidence="2" id="KW-1185">Reference proteome</keyword>
<proteinExistence type="predicted"/>
<dbReference type="RefSeq" id="WP_095723442.1">
    <property type="nucleotide sequence ID" value="NZ_NTFS01000263.1"/>
</dbReference>
<name>A0A2A2TEM3_9CYAN</name>
<dbReference type="AlphaFoldDB" id="A0A2A2TEM3"/>
<dbReference type="EMBL" id="NTFS01000263">
    <property type="protein sequence ID" value="PAX52247.1"/>
    <property type="molecule type" value="Genomic_DNA"/>
</dbReference>
<organism evidence="1 2">
    <name type="scientific">Brunnivagina elsteri CCALA 953</name>
    <dbReference type="NCBI Taxonomy" id="987040"/>
    <lineage>
        <taxon>Bacteria</taxon>
        <taxon>Bacillati</taxon>
        <taxon>Cyanobacteriota</taxon>
        <taxon>Cyanophyceae</taxon>
        <taxon>Nostocales</taxon>
        <taxon>Calotrichaceae</taxon>
        <taxon>Brunnivagina</taxon>
    </lineage>
</organism>
<dbReference type="Proteomes" id="UP000218238">
    <property type="component" value="Unassembled WGS sequence"/>
</dbReference>
<reference evidence="1 2" key="1">
    <citation type="submission" date="2017-08" db="EMBL/GenBank/DDBJ databases">
        <title>Draft genome sequence of filamentous cyanobacterium Calothrix elsteri CCALA 953.</title>
        <authorList>
            <person name="Gagunashvili A.N."/>
            <person name="Elster J."/>
            <person name="Andresson O.S."/>
        </authorList>
    </citation>
    <scope>NUCLEOTIDE SEQUENCE [LARGE SCALE GENOMIC DNA]</scope>
    <source>
        <strain evidence="1 2">CCALA 953</strain>
    </source>
</reference>